<dbReference type="SUPFAM" id="SSF158499">
    <property type="entry name" value="DnaD domain-like"/>
    <property type="match status" value="1"/>
</dbReference>
<dbReference type="RefSeq" id="WP_168082422.1">
    <property type="nucleotide sequence ID" value="NZ_JAUDCK010000018.1"/>
</dbReference>
<dbReference type="Gene3D" id="1.10.10.630">
    <property type="entry name" value="DnaD domain-like"/>
    <property type="match status" value="1"/>
</dbReference>
<feature type="domain" description="DnaD N-terminal" evidence="3">
    <location>
        <begin position="14"/>
        <end position="82"/>
    </location>
</feature>
<dbReference type="PANTHER" id="PTHR37293">
    <property type="entry name" value="PHAGE REPLICATION PROTEIN-RELATED"/>
    <property type="match status" value="1"/>
</dbReference>
<protein>
    <submittedName>
        <fullName evidence="4">DnaD domain protein</fullName>
    </submittedName>
</protein>
<dbReference type="PANTHER" id="PTHR37293:SF5">
    <property type="entry name" value="DNA REPLICATION PROTEIN"/>
    <property type="match status" value="1"/>
</dbReference>
<proteinExistence type="inferred from homology"/>
<gene>
    <name evidence="4" type="ORF">QUV98_06365</name>
</gene>
<dbReference type="Gene3D" id="1.10.10.10">
    <property type="entry name" value="Winged helix-like DNA-binding domain superfamily/Winged helix DNA-binding domain"/>
    <property type="match status" value="1"/>
</dbReference>
<accession>A0ABT7UIG3</accession>
<evidence type="ECO:0000259" key="3">
    <source>
        <dbReference type="Pfam" id="PF21984"/>
    </source>
</evidence>
<comment type="similarity">
    <text evidence="1">Belongs to the DnaB/DnaD family.</text>
</comment>
<reference evidence="5" key="1">
    <citation type="submission" date="2023-06" db="EMBL/GenBank/DDBJ databases">
        <title>Identification and characterization of horizontal gene transfer across gut microbiota members of farm animals based on homology search.</title>
        <authorList>
            <person name="Zeman M."/>
            <person name="Kubasova T."/>
            <person name="Jahodarova E."/>
            <person name="Nykrynova M."/>
            <person name="Rychlik I."/>
        </authorList>
    </citation>
    <scope>NUCLEOTIDE SEQUENCE [LARGE SCALE GENOMIC DNA]</scope>
    <source>
        <strain evidence="5">ET341</strain>
    </source>
</reference>
<dbReference type="InterPro" id="IPR053843">
    <property type="entry name" value="DnaD_N"/>
</dbReference>
<feature type="domain" description="DnaB/C C-terminal" evidence="2">
    <location>
        <begin position="108"/>
        <end position="170"/>
    </location>
</feature>
<dbReference type="Proteomes" id="UP001529275">
    <property type="component" value="Unassembled WGS sequence"/>
</dbReference>
<name>A0ABT7UIG3_9FIRM</name>
<evidence type="ECO:0000259" key="2">
    <source>
        <dbReference type="Pfam" id="PF07261"/>
    </source>
</evidence>
<keyword evidence="5" id="KW-1185">Reference proteome</keyword>
<sequence>MDELLDYRCVDFQKLLILKSKQLHISDQECYVLLLIMTLDDIGVKPITPSQISRICSLSLRKIDDILMSLVDKHWISRQHGSLNLKPLQKMLLNQPTQTESQDIDLVSIFEDAFGRSLSQREVQLINSLKCQGFDDEMIVDALNESVKSGVITFRYIEKVLDNWARYGVTKRYAPAKPQTSHNEVEQSIKDYKWWEENE</sequence>
<organism evidence="4 5">
    <name type="scientific">Massilimicrobiota timonensis</name>
    <dbReference type="NCBI Taxonomy" id="1776392"/>
    <lineage>
        <taxon>Bacteria</taxon>
        <taxon>Bacillati</taxon>
        <taxon>Bacillota</taxon>
        <taxon>Erysipelotrichia</taxon>
        <taxon>Erysipelotrichales</taxon>
        <taxon>Erysipelotrichaceae</taxon>
        <taxon>Massilimicrobiota</taxon>
    </lineage>
</organism>
<dbReference type="EMBL" id="JAUDCK010000018">
    <property type="protein sequence ID" value="MDM8195933.1"/>
    <property type="molecule type" value="Genomic_DNA"/>
</dbReference>
<evidence type="ECO:0000313" key="5">
    <source>
        <dbReference type="Proteomes" id="UP001529275"/>
    </source>
</evidence>
<dbReference type="InterPro" id="IPR036388">
    <property type="entry name" value="WH-like_DNA-bd_sf"/>
</dbReference>
<dbReference type="InterPro" id="IPR006343">
    <property type="entry name" value="DnaB/C_C"/>
</dbReference>
<dbReference type="NCBIfam" id="TIGR01446">
    <property type="entry name" value="DnaD_dom"/>
    <property type="match status" value="1"/>
</dbReference>
<dbReference type="InterPro" id="IPR053162">
    <property type="entry name" value="DnaD"/>
</dbReference>
<dbReference type="Pfam" id="PF07261">
    <property type="entry name" value="DnaB_2"/>
    <property type="match status" value="1"/>
</dbReference>
<comment type="caution">
    <text evidence="4">The sequence shown here is derived from an EMBL/GenBank/DDBJ whole genome shotgun (WGS) entry which is preliminary data.</text>
</comment>
<dbReference type="Pfam" id="PF21984">
    <property type="entry name" value="DnaD_N"/>
    <property type="match status" value="1"/>
</dbReference>
<evidence type="ECO:0000313" key="4">
    <source>
        <dbReference type="EMBL" id="MDM8195933.1"/>
    </source>
</evidence>
<dbReference type="InterPro" id="IPR034829">
    <property type="entry name" value="DnaD-like_sf"/>
</dbReference>
<evidence type="ECO:0000256" key="1">
    <source>
        <dbReference type="ARBA" id="ARBA00093462"/>
    </source>
</evidence>